<dbReference type="OrthoDB" id="9782218at2"/>
<dbReference type="EMBL" id="CP036273">
    <property type="protein sequence ID" value="QDU22843.1"/>
    <property type="molecule type" value="Genomic_DNA"/>
</dbReference>
<evidence type="ECO:0000256" key="7">
    <source>
        <dbReference type="SAM" id="MobiDB-lite"/>
    </source>
</evidence>
<keyword evidence="6" id="KW-0106">Calcium</keyword>
<feature type="compositionally biased region" description="Polar residues" evidence="7">
    <location>
        <begin position="398"/>
        <end position="410"/>
    </location>
</feature>
<dbReference type="Gene3D" id="3.40.720.10">
    <property type="entry name" value="Alkaline Phosphatase, subunit A"/>
    <property type="match status" value="1"/>
</dbReference>
<protein>
    <submittedName>
        <fullName evidence="10">Choline-sulfatase</fullName>
        <ecNumber evidence="10">3.1.6.6</ecNumber>
    </submittedName>
</protein>
<dbReference type="RefSeq" id="WP_145242915.1">
    <property type="nucleotide sequence ID" value="NZ_CP036273.1"/>
</dbReference>
<feature type="domain" description="Sulfatase N-terminal" evidence="9">
    <location>
        <begin position="24"/>
        <end position="370"/>
    </location>
</feature>
<dbReference type="GO" id="GO:0004423">
    <property type="term" value="F:iduronate-2-sulfatase activity"/>
    <property type="evidence" value="ECO:0007669"/>
    <property type="project" value="InterPro"/>
</dbReference>
<evidence type="ECO:0000256" key="2">
    <source>
        <dbReference type="ARBA" id="ARBA00008779"/>
    </source>
</evidence>
<organism evidence="10 11">
    <name type="scientific">Urbifossiella limnaea</name>
    <dbReference type="NCBI Taxonomy" id="2528023"/>
    <lineage>
        <taxon>Bacteria</taxon>
        <taxon>Pseudomonadati</taxon>
        <taxon>Planctomycetota</taxon>
        <taxon>Planctomycetia</taxon>
        <taxon>Gemmatales</taxon>
        <taxon>Gemmataceae</taxon>
        <taxon>Urbifossiella</taxon>
    </lineage>
</organism>
<keyword evidence="4 8" id="KW-0732">Signal</keyword>
<proteinExistence type="inferred from homology"/>
<evidence type="ECO:0000256" key="5">
    <source>
        <dbReference type="ARBA" id="ARBA00022801"/>
    </source>
</evidence>
<evidence type="ECO:0000256" key="6">
    <source>
        <dbReference type="ARBA" id="ARBA00022837"/>
    </source>
</evidence>
<dbReference type="InterPro" id="IPR017850">
    <property type="entry name" value="Alkaline_phosphatase_core_sf"/>
</dbReference>
<dbReference type="InterPro" id="IPR035874">
    <property type="entry name" value="IDS"/>
</dbReference>
<keyword evidence="5 10" id="KW-0378">Hydrolase</keyword>
<reference evidence="10 11" key="1">
    <citation type="submission" date="2019-02" db="EMBL/GenBank/DDBJ databases">
        <title>Deep-cultivation of Planctomycetes and their phenomic and genomic characterization uncovers novel biology.</title>
        <authorList>
            <person name="Wiegand S."/>
            <person name="Jogler M."/>
            <person name="Boedeker C."/>
            <person name="Pinto D."/>
            <person name="Vollmers J."/>
            <person name="Rivas-Marin E."/>
            <person name="Kohn T."/>
            <person name="Peeters S.H."/>
            <person name="Heuer A."/>
            <person name="Rast P."/>
            <person name="Oberbeckmann S."/>
            <person name="Bunk B."/>
            <person name="Jeske O."/>
            <person name="Meyerdierks A."/>
            <person name="Storesund J.E."/>
            <person name="Kallscheuer N."/>
            <person name="Luecker S."/>
            <person name="Lage O.M."/>
            <person name="Pohl T."/>
            <person name="Merkel B.J."/>
            <person name="Hornburger P."/>
            <person name="Mueller R.-W."/>
            <person name="Bruemmer F."/>
            <person name="Labrenz M."/>
            <person name="Spormann A.M."/>
            <person name="Op den Camp H."/>
            <person name="Overmann J."/>
            <person name="Amann R."/>
            <person name="Jetten M.S.M."/>
            <person name="Mascher T."/>
            <person name="Medema M.H."/>
            <person name="Devos D.P."/>
            <person name="Kaster A.-K."/>
            <person name="Ovreas L."/>
            <person name="Rohde M."/>
            <person name="Galperin M.Y."/>
            <person name="Jogler C."/>
        </authorList>
    </citation>
    <scope>NUCLEOTIDE SEQUENCE [LARGE SCALE GENOMIC DNA]</scope>
    <source>
        <strain evidence="10 11">ETA_A1</strain>
    </source>
</reference>
<feature type="signal peptide" evidence="8">
    <location>
        <begin position="1"/>
        <end position="19"/>
    </location>
</feature>
<name>A0A517XZD3_9BACT</name>
<keyword evidence="11" id="KW-1185">Reference proteome</keyword>
<keyword evidence="3" id="KW-0479">Metal-binding</keyword>
<evidence type="ECO:0000259" key="9">
    <source>
        <dbReference type="Pfam" id="PF00884"/>
    </source>
</evidence>
<dbReference type="Proteomes" id="UP000319576">
    <property type="component" value="Chromosome"/>
</dbReference>
<dbReference type="KEGG" id="uli:ETAA1_48310"/>
<dbReference type="Pfam" id="PF00884">
    <property type="entry name" value="Sulfatase"/>
    <property type="match status" value="1"/>
</dbReference>
<evidence type="ECO:0000256" key="3">
    <source>
        <dbReference type="ARBA" id="ARBA00022723"/>
    </source>
</evidence>
<evidence type="ECO:0000256" key="1">
    <source>
        <dbReference type="ARBA" id="ARBA00001913"/>
    </source>
</evidence>
<evidence type="ECO:0000256" key="8">
    <source>
        <dbReference type="SAM" id="SignalP"/>
    </source>
</evidence>
<dbReference type="PANTHER" id="PTHR45953">
    <property type="entry name" value="IDURONATE 2-SULFATASE"/>
    <property type="match status" value="1"/>
</dbReference>
<dbReference type="GO" id="GO:0005737">
    <property type="term" value="C:cytoplasm"/>
    <property type="evidence" value="ECO:0007669"/>
    <property type="project" value="TreeGrafter"/>
</dbReference>
<feature type="chain" id="PRO_5021905235" evidence="8">
    <location>
        <begin position="20"/>
        <end position="477"/>
    </location>
</feature>
<comment type="similarity">
    <text evidence="2">Belongs to the sulfatase family.</text>
</comment>
<evidence type="ECO:0000256" key="4">
    <source>
        <dbReference type="ARBA" id="ARBA00022729"/>
    </source>
</evidence>
<evidence type="ECO:0000313" key="11">
    <source>
        <dbReference type="Proteomes" id="UP000319576"/>
    </source>
</evidence>
<comment type="cofactor">
    <cofactor evidence="1">
        <name>Ca(2+)</name>
        <dbReference type="ChEBI" id="CHEBI:29108"/>
    </cofactor>
</comment>
<dbReference type="GO" id="GO:0047753">
    <property type="term" value="F:choline-sulfatase activity"/>
    <property type="evidence" value="ECO:0007669"/>
    <property type="project" value="UniProtKB-EC"/>
</dbReference>
<accession>A0A517XZD3</accession>
<dbReference type="GO" id="GO:0046872">
    <property type="term" value="F:metal ion binding"/>
    <property type="evidence" value="ECO:0007669"/>
    <property type="project" value="UniProtKB-KW"/>
</dbReference>
<gene>
    <name evidence="10" type="primary">betC_4</name>
    <name evidence="10" type="ORF">ETAA1_48310</name>
</gene>
<evidence type="ECO:0000313" key="10">
    <source>
        <dbReference type="EMBL" id="QDU22843.1"/>
    </source>
</evidence>
<dbReference type="EC" id="3.1.6.6" evidence="10"/>
<dbReference type="PANTHER" id="PTHR45953:SF1">
    <property type="entry name" value="IDURONATE 2-SULFATASE"/>
    <property type="match status" value="1"/>
</dbReference>
<sequence precursor="true">MTRLLALAALFLATGPAAAQDKMNVLFVVSDDLTNTALGCYQGRAKTPNIDKLAAKGVRFDRAYCQFPLCNPSRASLLTGLRPDTLRVYENATQFRRNVPDVQTLPQTFRRAGYYVARVGKLYHYGVPGQIGTDGLDDPPSWERVINPRGFDKDDEDANRIFTLNPKGKGSARFGGTLSWLASAGGDETHTDGMTATEITKLLEANKDRPFFLACGFFRPHTPYVAPRAYFDQYPAADITLASVPAGHRAAGPGPAFGSAKPEQEAMTDAQRREAIQAYLASVAFMDAQVGRVLSALDRLGLANRTIVVFLSDHGYHLGEHGLWQKMSLFENSARVPLVVHDPRAKGNGGVCRRTVELTDLHATLADACGLTAPRTDGASLRPLLENPAAAWERPAVTQVSRGTPTTTGEVTGKNPFFMGRSVRTERYRYTTWDDGKRGEQLFDYEADPGELRNLAADPASAETVRRMKALLPAAKK</sequence>
<dbReference type="InterPro" id="IPR000917">
    <property type="entry name" value="Sulfatase_N"/>
</dbReference>
<dbReference type="AlphaFoldDB" id="A0A517XZD3"/>
<feature type="region of interest" description="Disordered" evidence="7">
    <location>
        <begin position="396"/>
        <end position="416"/>
    </location>
</feature>
<dbReference type="SUPFAM" id="SSF53649">
    <property type="entry name" value="Alkaline phosphatase-like"/>
    <property type="match status" value="1"/>
</dbReference>
<dbReference type="CDD" id="cd16030">
    <property type="entry name" value="iduronate-2-sulfatase"/>
    <property type="match status" value="1"/>
</dbReference>